<dbReference type="GO" id="GO:0005634">
    <property type="term" value="C:nucleus"/>
    <property type="evidence" value="ECO:0007669"/>
    <property type="project" value="TreeGrafter"/>
</dbReference>
<evidence type="ECO:0000256" key="4">
    <source>
        <dbReference type="ARBA" id="ARBA00022840"/>
    </source>
</evidence>
<reference evidence="7" key="1">
    <citation type="submission" date="2014-11" db="EMBL/GenBank/DDBJ databases">
        <authorList>
            <person name="Otto D Thomas"/>
            <person name="Naeem Raeece"/>
        </authorList>
    </citation>
    <scope>NUCLEOTIDE SEQUENCE</scope>
</reference>
<evidence type="ECO:0000256" key="5">
    <source>
        <dbReference type="SAM" id="MobiDB-lite"/>
    </source>
</evidence>
<keyword evidence="2" id="KW-0378">Hydrolase</keyword>
<dbReference type="GO" id="GO:0043138">
    <property type="term" value="F:3'-5' DNA helicase activity"/>
    <property type="evidence" value="ECO:0007669"/>
    <property type="project" value="TreeGrafter"/>
</dbReference>
<dbReference type="EMBL" id="CDMZ01005702">
    <property type="protein sequence ID" value="CEM53519.1"/>
    <property type="molecule type" value="Genomic_DNA"/>
</dbReference>
<dbReference type="PANTHER" id="PTHR11070:SF30">
    <property type="entry name" value="F-BOX DNA HELICASE 1"/>
    <property type="match status" value="1"/>
</dbReference>
<keyword evidence="1" id="KW-0547">Nucleotide-binding</keyword>
<dbReference type="Gene3D" id="3.40.50.300">
    <property type="entry name" value="P-loop containing nucleotide triphosphate hydrolases"/>
    <property type="match status" value="1"/>
</dbReference>
<dbReference type="InterPro" id="IPR000212">
    <property type="entry name" value="DNA_helicase_UvrD/REP"/>
</dbReference>
<feature type="region of interest" description="Disordered" evidence="5">
    <location>
        <begin position="348"/>
        <end position="376"/>
    </location>
</feature>
<feature type="compositionally biased region" description="Polar residues" evidence="5">
    <location>
        <begin position="228"/>
        <end position="240"/>
    </location>
</feature>
<feature type="compositionally biased region" description="Low complexity" evidence="5">
    <location>
        <begin position="365"/>
        <end position="376"/>
    </location>
</feature>
<dbReference type="PANTHER" id="PTHR11070">
    <property type="entry name" value="UVRD / RECB / PCRA DNA HELICASE FAMILY MEMBER"/>
    <property type="match status" value="1"/>
</dbReference>
<dbReference type="GO" id="GO:0031297">
    <property type="term" value="P:replication fork processing"/>
    <property type="evidence" value="ECO:0007669"/>
    <property type="project" value="TreeGrafter"/>
</dbReference>
<name>A0A0G4I8Q9_9ALVE</name>
<dbReference type="GO" id="GO:0000724">
    <property type="term" value="P:double-strand break repair via homologous recombination"/>
    <property type="evidence" value="ECO:0007669"/>
    <property type="project" value="TreeGrafter"/>
</dbReference>
<dbReference type="GO" id="GO:0005524">
    <property type="term" value="F:ATP binding"/>
    <property type="evidence" value="ECO:0007669"/>
    <property type="project" value="UniProtKB-KW"/>
</dbReference>
<keyword evidence="3" id="KW-0347">Helicase</keyword>
<dbReference type="GO" id="GO:0016787">
    <property type="term" value="F:hydrolase activity"/>
    <property type="evidence" value="ECO:0007669"/>
    <property type="project" value="UniProtKB-KW"/>
</dbReference>
<evidence type="ECO:0000259" key="6">
    <source>
        <dbReference type="Pfam" id="PF13361"/>
    </source>
</evidence>
<dbReference type="InterPro" id="IPR014017">
    <property type="entry name" value="DNA_helicase_UvrD-like_C"/>
</dbReference>
<gene>
    <name evidence="7" type="ORF">Cvel_12026</name>
</gene>
<organism evidence="7">
    <name type="scientific">Chromera velia CCMP2878</name>
    <dbReference type="NCBI Taxonomy" id="1169474"/>
    <lineage>
        <taxon>Eukaryota</taxon>
        <taxon>Sar</taxon>
        <taxon>Alveolata</taxon>
        <taxon>Colpodellida</taxon>
        <taxon>Chromeraceae</taxon>
        <taxon>Chromera</taxon>
    </lineage>
</organism>
<evidence type="ECO:0000313" key="7">
    <source>
        <dbReference type="EMBL" id="CEM53519.1"/>
    </source>
</evidence>
<evidence type="ECO:0000256" key="1">
    <source>
        <dbReference type="ARBA" id="ARBA00022741"/>
    </source>
</evidence>
<sequence length="376" mass="43244">MILLGCYRDGTDTTIPRWTAARADGGAGLVKKSLLFKYILLKCGHAPQTIKKKKFDSWGHLQSWAEEEEDAEVRLKISTVEALESYLREEVRQGREPPSAPETHEKYEELLDEIERKRDKNPSLNQWEVKFSTVHKAKGLEYPAVLLAEDFVRPLDKHGRVWDRQMRRREWHEGEMNMLYVAATRAERILFTNAILRNLQPGEEKSFFGQAQPPHYEDPGGPPPGDSKGNTGSSQEAARQSQRELLLERRRENEGTWKRFDAHPPPPFTSVAQLPIPRGPPNDLTNILCADPALSFEHEEIRQLFRDYLLRWHPDRWAVHLRRRQVDPSSQFGKEVLEEVKKVAQQLNDLRDNWRPEGEEDEGDAATGSAGTDSDD</sequence>
<accession>A0A0G4I8Q9</accession>
<dbReference type="InterPro" id="IPR027417">
    <property type="entry name" value="P-loop_NTPase"/>
</dbReference>
<dbReference type="VEuPathDB" id="CryptoDB:Cvel_12026"/>
<evidence type="ECO:0000256" key="3">
    <source>
        <dbReference type="ARBA" id="ARBA00022806"/>
    </source>
</evidence>
<dbReference type="Pfam" id="PF13361">
    <property type="entry name" value="UvrD_C"/>
    <property type="match status" value="1"/>
</dbReference>
<dbReference type="AlphaFoldDB" id="A0A0G4I8Q9"/>
<protein>
    <recommendedName>
        <fullName evidence="6">UvrD-like helicase C-terminal domain-containing protein</fullName>
    </recommendedName>
</protein>
<dbReference type="SUPFAM" id="SSF52540">
    <property type="entry name" value="P-loop containing nucleoside triphosphate hydrolases"/>
    <property type="match status" value="1"/>
</dbReference>
<keyword evidence="4" id="KW-0067">ATP-binding</keyword>
<proteinExistence type="predicted"/>
<dbReference type="GO" id="GO:0003677">
    <property type="term" value="F:DNA binding"/>
    <property type="evidence" value="ECO:0007669"/>
    <property type="project" value="InterPro"/>
</dbReference>
<feature type="domain" description="UvrD-like helicase C-terminal" evidence="6">
    <location>
        <begin position="72"/>
        <end position="191"/>
    </location>
</feature>
<feature type="region of interest" description="Disordered" evidence="5">
    <location>
        <begin position="205"/>
        <end position="243"/>
    </location>
</feature>
<evidence type="ECO:0000256" key="2">
    <source>
        <dbReference type="ARBA" id="ARBA00022801"/>
    </source>
</evidence>